<keyword evidence="1" id="KW-1133">Transmembrane helix</keyword>
<protein>
    <recommendedName>
        <fullName evidence="4">DUF2214 domain-containing protein</fullName>
    </recommendedName>
</protein>
<feature type="transmembrane region" description="Helical" evidence="1">
    <location>
        <begin position="136"/>
        <end position="157"/>
    </location>
</feature>
<proteinExistence type="predicted"/>
<keyword evidence="1" id="KW-0472">Membrane</keyword>
<evidence type="ECO:0000256" key="1">
    <source>
        <dbReference type="SAM" id="Phobius"/>
    </source>
</evidence>
<dbReference type="RefSeq" id="WP_187718251.1">
    <property type="nucleotide sequence ID" value="NZ_JACTAH010000002.1"/>
</dbReference>
<gene>
    <name evidence="2" type="ORF">IFO67_11005</name>
</gene>
<reference evidence="3" key="1">
    <citation type="submission" date="2023-07" db="EMBL/GenBank/DDBJ databases">
        <title>Thauera sp. CAU 1555 isolated from sand of Yaerae Beach.</title>
        <authorList>
            <person name="Kim W."/>
        </authorList>
    </citation>
    <scope>NUCLEOTIDE SEQUENCE [LARGE SCALE GENOMIC DNA]</scope>
    <source>
        <strain evidence="3">CAU 1555</strain>
    </source>
</reference>
<feature type="transmembrane region" description="Helical" evidence="1">
    <location>
        <begin position="97"/>
        <end position="116"/>
    </location>
</feature>
<accession>A0ABR9BB36</accession>
<keyword evidence="3" id="KW-1185">Reference proteome</keyword>
<sequence length="160" mass="16778">MEALMFGLEASALARALGESLWVYPLVNAGHLLGMALLVGAIVPVDLRLLGAWRAVPLAPFCQVLARSAAVGLALAVVCGALLFITRASEYAASGLFLAKMAIVALATANALALRFTGFDELLRAGDADRPLPRRVRIAAALSLLAWLAALVLGRLIGYR</sequence>
<feature type="transmembrane region" description="Helical" evidence="1">
    <location>
        <begin position="21"/>
        <end position="44"/>
    </location>
</feature>
<keyword evidence="1" id="KW-0812">Transmembrane</keyword>
<dbReference type="EMBL" id="JACYTO010000002">
    <property type="protein sequence ID" value="MBD8503411.1"/>
    <property type="molecule type" value="Genomic_DNA"/>
</dbReference>
<organism evidence="2 3">
    <name type="scientific">Thauera sedimentorum</name>
    <dbReference type="NCBI Taxonomy" id="2767595"/>
    <lineage>
        <taxon>Bacteria</taxon>
        <taxon>Pseudomonadati</taxon>
        <taxon>Pseudomonadota</taxon>
        <taxon>Betaproteobacteria</taxon>
        <taxon>Rhodocyclales</taxon>
        <taxon>Zoogloeaceae</taxon>
        <taxon>Thauera</taxon>
    </lineage>
</organism>
<comment type="caution">
    <text evidence="2">The sequence shown here is derived from an EMBL/GenBank/DDBJ whole genome shotgun (WGS) entry which is preliminary data.</text>
</comment>
<evidence type="ECO:0008006" key="4">
    <source>
        <dbReference type="Google" id="ProtNLM"/>
    </source>
</evidence>
<name>A0ABR9BB36_9RHOO</name>
<dbReference type="Proteomes" id="UP000603602">
    <property type="component" value="Unassembled WGS sequence"/>
</dbReference>
<evidence type="ECO:0000313" key="3">
    <source>
        <dbReference type="Proteomes" id="UP000603602"/>
    </source>
</evidence>
<evidence type="ECO:0000313" key="2">
    <source>
        <dbReference type="EMBL" id="MBD8503411.1"/>
    </source>
</evidence>
<feature type="transmembrane region" description="Helical" evidence="1">
    <location>
        <begin position="64"/>
        <end position="85"/>
    </location>
</feature>